<feature type="region of interest" description="Disordered" evidence="1">
    <location>
        <begin position="128"/>
        <end position="162"/>
    </location>
</feature>
<accession>A0A841J2V5</accession>
<organism evidence="2 3">
    <name type="scientific">Sphingobium subterraneum</name>
    <dbReference type="NCBI Taxonomy" id="627688"/>
    <lineage>
        <taxon>Bacteria</taxon>
        <taxon>Pseudomonadati</taxon>
        <taxon>Pseudomonadota</taxon>
        <taxon>Alphaproteobacteria</taxon>
        <taxon>Sphingomonadales</taxon>
        <taxon>Sphingomonadaceae</taxon>
        <taxon>Sphingobium</taxon>
    </lineage>
</organism>
<dbReference type="Proteomes" id="UP000552700">
    <property type="component" value="Unassembled WGS sequence"/>
</dbReference>
<protein>
    <submittedName>
        <fullName evidence="2">Uncharacterized protein</fullName>
    </submittedName>
</protein>
<dbReference type="EMBL" id="JACIJP010000005">
    <property type="protein sequence ID" value="MBB6125074.1"/>
    <property type="molecule type" value="Genomic_DNA"/>
</dbReference>
<reference evidence="2 3" key="1">
    <citation type="submission" date="2020-08" db="EMBL/GenBank/DDBJ databases">
        <title>Genomic Encyclopedia of Type Strains, Phase IV (KMG-IV): sequencing the most valuable type-strain genomes for metagenomic binning, comparative biology and taxonomic classification.</title>
        <authorList>
            <person name="Goeker M."/>
        </authorList>
    </citation>
    <scope>NUCLEOTIDE SEQUENCE [LARGE SCALE GENOMIC DNA]</scope>
    <source>
        <strain evidence="2 3">DSM 102255</strain>
    </source>
</reference>
<dbReference type="AlphaFoldDB" id="A0A841J2V5"/>
<gene>
    <name evidence="2" type="ORF">FHS92_002831</name>
</gene>
<comment type="caution">
    <text evidence="2">The sequence shown here is derived from an EMBL/GenBank/DDBJ whole genome shotgun (WGS) entry which is preliminary data.</text>
</comment>
<name>A0A841J2V5_9SPHN</name>
<sequence>MLNDVAVGTVFEHPAGKDAPPFVVGVAAHIELHESAGVLKIFPRCGLLAGTQADNGVADAQRLTRLHLEIAGDAVAFVEQADDGDAFLHWRSGQRGGSHGADRGIVRSFRHRTGPVCVGHILRIRAAAGRQQEREQQEGRGGEKPWPPRRTQNHDASGLQAS</sequence>
<feature type="compositionally biased region" description="Basic and acidic residues" evidence="1">
    <location>
        <begin position="131"/>
        <end position="143"/>
    </location>
</feature>
<keyword evidence="3" id="KW-1185">Reference proteome</keyword>
<evidence type="ECO:0000313" key="3">
    <source>
        <dbReference type="Proteomes" id="UP000552700"/>
    </source>
</evidence>
<evidence type="ECO:0000256" key="1">
    <source>
        <dbReference type="SAM" id="MobiDB-lite"/>
    </source>
</evidence>
<evidence type="ECO:0000313" key="2">
    <source>
        <dbReference type="EMBL" id="MBB6125074.1"/>
    </source>
</evidence>
<proteinExistence type="predicted"/>